<evidence type="ECO:0000259" key="2">
    <source>
        <dbReference type="Pfam" id="PF02371"/>
    </source>
</evidence>
<dbReference type="GO" id="GO:0006313">
    <property type="term" value="P:DNA transposition"/>
    <property type="evidence" value="ECO:0007669"/>
    <property type="project" value="InterPro"/>
</dbReference>
<evidence type="ECO:0000259" key="1">
    <source>
        <dbReference type="Pfam" id="PF01548"/>
    </source>
</evidence>
<feature type="domain" description="Transposase IS110-like N-terminal" evidence="1">
    <location>
        <begin position="8"/>
        <end position="146"/>
    </location>
</feature>
<dbReference type="AlphaFoldDB" id="A0A7Z1S1K6"/>
<reference evidence="3" key="2">
    <citation type="journal article" date="2018" name="Nature">
        <title>A major lineage of non-tailed dsDNA viruses as unrecognized killers of marine bacteria.</title>
        <authorList>
            <person name="Kauffman K.M."/>
            <person name="Hussain F.A."/>
            <person name="Yang J."/>
            <person name="Arevalo P."/>
            <person name="Brown J.M."/>
            <person name="Chang W.K."/>
            <person name="VanInsberghe D."/>
            <person name="Elsherbini J."/>
            <person name="Sharma R.S."/>
            <person name="Cutler M.B."/>
            <person name="Kelly L."/>
            <person name="Polz M.F."/>
        </authorList>
    </citation>
    <scope>NUCLEOTIDE SEQUENCE</scope>
    <source>
        <strain evidence="3">10N.222.46.E12</strain>
    </source>
</reference>
<dbReference type="EMBL" id="MDBS01000058">
    <property type="protein sequence ID" value="PMP25209.1"/>
    <property type="molecule type" value="Genomic_DNA"/>
</dbReference>
<comment type="caution">
    <text evidence="3">The sequence shown here is derived from an EMBL/GenBank/DDBJ whole genome shotgun (WGS) entry which is preliminary data.</text>
</comment>
<dbReference type="GO" id="GO:0003677">
    <property type="term" value="F:DNA binding"/>
    <property type="evidence" value="ECO:0007669"/>
    <property type="project" value="InterPro"/>
</dbReference>
<organism evidence="3">
    <name type="scientific">Vibrio cyclitrophicus</name>
    <dbReference type="NCBI Taxonomy" id="47951"/>
    <lineage>
        <taxon>Bacteria</taxon>
        <taxon>Pseudomonadati</taxon>
        <taxon>Pseudomonadota</taxon>
        <taxon>Gammaproteobacteria</taxon>
        <taxon>Vibrionales</taxon>
        <taxon>Vibrionaceae</taxon>
        <taxon>Vibrio</taxon>
    </lineage>
</organism>
<dbReference type="InterPro" id="IPR002525">
    <property type="entry name" value="Transp_IS110-like_N"/>
</dbReference>
<dbReference type="Pfam" id="PF01548">
    <property type="entry name" value="DEDD_Tnp_IS110"/>
    <property type="match status" value="1"/>
</dbReference>
<dbReference type="InterPro" id="IPR003346">
    <property type="entry name" value="Transposase_20"/>
</dbReference>
<sequence>MLNKNIIAIDLAKTTLQVCHISKDGELLSNKAMSRQRTSEFLIKSEPSIVAMEGCCGCHYWGRMAEEYGHEVRIINPKKVKRYLEGHKTDNNDALAIANAALQIGLKYSKPKSIERQSLQSLENSRRFLTRSKANLGLHIRGVLLGCGIVHPKGEKGLSRAVLETIENNILPVPLLKMIGLLWEQYRELKQEISKIDVELDGLIINIEECKRLTKLEGVGTSSAVSLYIALGSGEQFQNGRQASAFVGLTPKQHSSGGKAKMVGIDKNGGVKDLRSLLYLGAMSYISRLSRSKPKTRKDEWILATLQRVGYKKTCIALANKTVRTAWAILKHNTKYQPEFLTA</sequence>
<accession>A0A7Z1S1K6</accession>
<gene>
    <name evidence="3" type="ORF">BCS90_24750</name>
</gene>
<dbReference type="NCBIfam" id="NF033542">
    <property type="entry name" value="transpos_IS110"/>
    <property type="match status" value="1"/>
</dbReference>
<dbReference type="GO" id="GO:0004803">
    <property type="term" value="F:transposase activity"/>
    <property type="evidence" value="ECO:0007669"/>
    <property type="project" value="InterPro"/>
</dbReference>
<name>A0A7Z1S1K6_9VIBR</name>
<reference evidence="3" key="1">
    <citation type="submission" date="2016-07" db="EMBL/GenBank/DDBJ databases">
        <authorList>
            <person name="Kauffman K."/>
            <person name="Arevalo P."/>
            <person name="Polz M.F."/>
        </authorList>
    </citation>
    <scope>NUCLEOTIDE SEQUENCE</scope>
    <source>
        <strain evidence="3">10N.222.46.E12</strain>
    </source>
</reference>
<evidence type="ECO:0000313" key="3">
    <source>
        <dbReference type="EMBL" id="PMP25209.1"/>
    </source>
</evidence>
<dbReference type="Pfam" id="PF02371">
    <property type="entry name" value="Transposase_20"/>
    <property type="match status" value="1"/>
</dbReference>
<feature type="domain" description="Transposase IS116/IS110/IS902 C-terminal" evidence="2">
    <location>
        <begin position="210"/>
        <end position="289"/>
    </location>
</feature>
<dbReference type="InterPro" id="IPR047650">
    <property type="entry name" value="Transpos_IS110"/>
</dbReference>
<protein>
    <submittedName>
        <fullName evidence="3">Transposase</fullName>
    </submittedName>
</protein>
<dbReference type="PANTHER" id="PTHR33055:SF3">
    <property type="entry name" value="PUTATIVE TRANSPOSASE FOR IS117-RELATED"/>
    <property type="match status" value="1"/>
</dbReference>
<proteinExistence type="predicted"/>
<dbReference type="PANTHER" id="PTHR33055">
    <property type="entry name" value="TRANSPOSASE FOR INSERTION SEQUENCE ELEMENT IS1111A"/>
    <property type="match status" value="1"/>
</dbReference>